<keyword evidence="2 5" id="KW-0238">DNA-binding</keyword>
<keyword evidence="6" id="KW-1185">Reference proteome</keyword>
<dbReference type="PANTHER" id="PTHR44688:SF16">
    <property type="entry name" value="DNA-BINDING TRANSCRIPTIONAL ACTIVATOR DEVR_DOSR"/>
    <property type="match status" value="1"/>
</dbReference>
<evidence type="ECO:0000259" key="4">
    <source>
        <dbReference type="PROSITE" id="PS50043"/>
    </source>
</evidence>
<dbReference type="PROSITE" id="PS50043">
    <property type="entry name" value="HTH_LUXR_2"/>
    <property type="match status" value="1"/>
</dbReference>
<dbReference type="Pfam" id="PF00196">
    <property type="entry name" value="GerE"/>
    <property type="match status" value="1"/>
</dbReference>
<gene>
    <name evidence="5" type="ORF">J2Z17_004279</name>
</gene>
<dbReference type="EMBL" id="JAGGJU010000013">
    <property type="protein sequence ID" value="MBP1852820.1"/>
    <property type="molecule type" value="Genomic_DNA"/>
</dbReference>
<dbReference type="InterPro" id="IPR005143">
    <property type="entry name" value="TF_LuxR_autoind-bd_dom"/>
</dbReference>
<dbReference type="CDD" id="cd06170">
    <property type="entry name" value="LuxR_C_like"/>
    <property type="match status" value="1"/>
</dbReference>
<dbReference type="Pfam" id="PF03472">
    <property type="entry name" value="Autoind_bind"/>
    <property type="match status" value="1"/>
</dbReference>
<evidence type="ECO:0000313" key="5">
    <source>
        <dbReference type="EMBL" id="MBP1852820.1"/>
    </source>
</evidence>
<dbReference type="InterPro" id="IPR036388">
    <property type="entry name" value="WH-like_DNA-bd_sf"/>
</dbReference>
<keyword evidence="1" id="KW-0805">Transcription regulation</keyword>
<feature type="domain" description="HTH luxR-type" evidence="4">
    <location>
        <begin position="167"/>
        <end position="232"/>
    </location>
</feature>
<dbReference type="Gene3D" id="3.30.450.80">
    <property type="entry name" value="Transcription factor LuxR-like, autoinducer-binding domain"/>
    <property type="match status" value="1"/>
</dbReference>
<dbReference type="SMART" id="SM00421">
    <property type="entry name" value="HTH_LUXR"/>
    <property type="match status" value="1"/>
</dbReference>
<protein>
    <submittedName>
        <fullName evidence="5">DNA-binding CsgD family transcriptional regulator</fullName>
    </submittedName>
</protein>
<dbReference type="SUPFAM" id="SSF46894">
    <property type="entry name" value="C-terminal effector domain of the bipartite response regulators"/>
    <property type="match status" value="1"/>
</dbReference>
<dbReference type="InterPro" id="IPR000792">
    <property type="entry name" value="Tscrpt_reg_LuxR_C"/>
</dbReference>
<reference evidence="5 6" key="1">
    <citation type="submission" date="2021-03" db="EMBL/GenBank/DDBJ databases">
        <title>Genomic Encyclopedia of Type Strains, Phase IV (KMG-IV): sequencing the most valuable type-strain genomes for metagenomic binning, comparative biology and taxonomic classification.</title>
        <authorList>
            <person name="Goeker M."/>
        </authorList>
    </citation>
    <scope>NUCLEOTIDE SEQUENCE [LARGE SCALE GENOMIC DNA]</scope>
    <source>
        <strain evidence="5 6">DSM 21600</strain>
    </source>
</reference>
<dbReference type="Gene3D" id="1.10.10.10">
    <property type="entry name" value="Winged helix-like DNA-binding domain superfamily/Winged helix DNA-binding domain"/>
    <property type="match status" value="1"/>
</dbReference>
<dbReference type="PRINTS" id="PR00038">
    <property type="entry name" value="HTHLUXR"/>
</dbReference>
<organism evidence="5 6">
    <name type="scientific">Rhizobium halophytocola</name>
    <dbReference type="NCBI Taxonomy" id="735519"/>
    <lineage>
        <taxon>Bacteria</taxon>
        <taxon>Pseudomonadati</taxon>
        <taxon>Pseudomonadota</taxon>
        <taxon>Alphaproteobacteria</taxon>
        <taxon>Hyphomicrobiales</taxon>
        <taxon>Rhizobiaceae</taxon>
        <taxon>Rhizobium/Agrobacterium group</taxon>
        <taxon>Rhizobium</taxon>
    </lineage>
</organism>
<dbReference type="PANTHER" id="PTHR44688">
    <property type="entry name" value="DNA-BINDING TRANSCRIPTIONAL ACTIVATOR DEVR_DOSR"/>
    <property type="match status" value="1"/>
</dbReference>
<evidence type="ECO:0000256" key="1">
    <source>
        <dbReference type="ARBA" id="ARBA00023015"/>
    </source>
</evidence>
<dbReference type="InterPro" id="IPR016032">
    <property type="entry name" value="Sig_transdc_resp-reg_C-effctor"/>
</dbReference>
<name>A0ABS4E4F4_9HYPH</name>
<comment type="caution">
    <text evidence="5">The sequence shown here is derived from an EMBL/GenBank/DDBJ whole genome shotgun (WGS) entry which is preliminary data.</text>
</comment>
<accession>A0ABS4E4F4</accession>
<sequence>MANKLFYEDLMDACTTLQDTSRLDMTLKRLGRTYGFDYHAYIELAGGRLHGSSSYPDAWKQRYLEEGYLQIDPVIAMARRKMQPFRWSGESRRGRIDSCRGFFREARDFGIYSGVSLPIPLPFGQFGLLTLASALPDGVLGDTELDAVWASAAVARVHASLSMSAAEQQAKVELTPREQLCLNWLAEGKSMVDIGLLLGVEYSTVRFHMKRVRQKLHVVTLTQAISVAMKMQLI</sequence>
<dbReference type="Proteomes" id="UP000759443">
    <property type="component" value="Unassembled WGS sequence"/>
</dbReference>
<dbReference type="GO" id="GO:0003677">
    <property type="term" value="F:DNA binding"/>
    <property type="evidence" value="ECO:0007669"/>
    <property type="project" value="UniProtKB-KW"/>
</dbReference>
<keyword evidence="3" id="KW-0804">Transcription</keyword>
<dbReference type="RefSeq" id="WP_209947970.1">
    <property type="nucleotide sequence ID" value="NZ_JAGGJU010000013.1"/>
</dbReference>
<evidence type="ECO:0000256" key="2">
    <source>
        <dbReference type="ARBA" id="ARBA00023125"/>
    </source>
</evidence>
<evidence type="ECO:0000256" key="3">
    <source>
        <dbReference type="ARBA" id="ARBA00023163"/>
    </source>
</evidence>
<proteinExistence type="predicted"/>
<dbReference type="SUPFAM" id="SSF75516">
    <property type="entry name" value="Pheromone-binding domain of LuxR-like quorum-sensing transcription factors"/>
    <property type="match status" value="1"/>
</dbReference>
<dbReference type="InterPro" id="IPR036693">
    <property type="entry name" value="TF_LuxR_autoind-bd_dom_sf"/>
</dbReference>
<evidence type="ECO:0000313" key="6">
    <source>
        <dbReference type="Proteomes" id="UP000759443"/>
    </source>
</evidence>